<dbReference type="SUPFAM" id="SSF49899">
    <property type="entry name" value="Concanavalin A-like lectins/glucanases"/>
    <property type="match status" value="1"/>
</dbReference>
<dbReference type="CDD" id="cd12885">
    <property type="entry name" value="SPRY_RanBP_like"/>
    <property type="match status" value="1"/>
</dbReference>
<dbReference type="EnsemblProtists" id="EOD14496">
    <property type="protein sequence ID" value="EOD14496"/>
    <property type="gene ID" value="EMIHUDRAFT_196861"/>
</dbReference>
<dbReference type="PROSITE" id="PS50188">
    <property type="entry name" value="B302_SPRY"/>
    <property type="match status" value="1"/>
</dbReference>
<dbReference type="KEGG" id="ehx:EMIHUDRAFT_196861"/>
<dbReference type="PaxDb" id="2903-EOD14496"/>
<evidence type="ECO:0008006" key="5">
    <source>
        <dbReference type="Google" id="ProtNLM"/>
    </source>
</evidence>
<protein>
    <recommendedName>
        <fullName evidence="5">B30.2/SPRY domain-containing protein</fullName>
    </recommendedName>
</protein>
<keyword evidence="4" id="KW-1185">Reference proteome</keyword>
<dbReference type="STRING" id="2903.R1DUU0"/>
<evidence type="ECO:0000313" key="4">
    <source>
        <dbReference type="Proteomes" id="UP000013827"/>
    </source>
</evidence>
<dbReference type="HOGENOM" id="CLU_050786_0_0_1"/>
<dbReference type="Pfam" id="PF12937">
    <property type="entry name" value="F-box-like"/>
    <property type="match status" value="1"/>
</dbReference>
<dbReference type="Proteomes" id="UP000013827">
    <property type="component" value="Unassembled WGS sequence"/>
</dbReference>
<dbReference type="InterPro" id="IPR050618">
    <property type="entry name" value="Ubq-SigPath_Reg"/>
</dbReference>
<dbReference type="InterPro" id="IPR003877">
    <property type="entry name" value="SPRY_dom"/>
</dbReference>
<name>A0A0D3ITB1_EMIH1</name>
<reference evidence="3" key="2">
    <citation type="submission" date="2024-10" db="UniProtKB">
        <authorList>
            <consortium name="EnsemblProtists"/>
        </authorList>
    </citation>
    <scope>IDENTIFICATION</scope>
</reference>
<evidence type="ECO:0000259" key="2">
    <source>
        <dbReference type="PROSITE" id="PS50188"/>
    </source>
</evidence>
<dbReference type="Gene3D" id="1.20.1280.50">
    <property type="match status" value="1"/>
</dbReference>
<dbReference type="PANTHER" id="PTHR12864">
    <property type="entry name" value="RAN BINDING PROTEIN 9-RELATED"/>
    <property type="match status" value="1"/>
</dbReference>
<dbReference type="Pfam" id="PF00622">
    <property type="entry name" value="SPRY"/>
    <property type="match status" value="1"/>
</dbReference>
<organism evidence="3 4">
    <name type="scientific">Emiliania huxleyi (strain CCMP1516)</name>
    <dbReference type="NCBI Taxonomy" id="280463"/>
    <lineage>
        <taxon>Eukaryota</taxon>
        <taxon>Haptista</taxon>
        <taxon>Haptophyta</taxon>
        <taxon>Prymnesiophyceae</taxon>
        <taxon>Isochrysidales</taxon>
        <taxon>Noelaerhabdaceae</taxon>
        <taxon>Emiliania</taxon>
    </lineage>
</organism>
<feature type="domain" description="F-box" evidence="1">
    <location>
        <begin position="3"/>
        <end position="50"/>
    </location>
</feature>
<dbReference type="SUPFAM" id="SSF81383">
    <property type="entry name" value="F-box domain"/>
    <property type="match status" value="1"/>
</dbReference>
<dbReference type="InterPro" id="IPR044736">
    <property type="entry name" value="Gid1/RanBPM/SPLA_SPRY"/>
</dbReference>
<dbReference type="AlphaFoldDB" id="A0A0D3ITB1"/>
<dbReference type="Gene3D" id="2.60.120.920">
    <property type="match status" value="1"/>
</dbReference>
<evidence type="ECO:0000313" key="3">
    <source>
        <dbReference type="EnsemblProtists" id="EOD14496"/>
    </source>
</evidence>
<accession>A0A0D3ITB1</accession>
<dbReference type="InterPro" id="IPR001810">
    <property type="entry name" value="F-box_dom"/>
</dbReference>
<dbReference type="InterPro" id="IPR036047">
    <property type="entry name" value="F-box-like_dom_sf"/>
</dbReference>
<dbReference type="GeneID" id="17260638"/>
<dbReference type="InterPro" id="IPR001870">
    <property type="entry name" value="B30.2/SPRY"/>
</dbReference>
<dbReference type="InterPro" id="IPR013320">
    <property type="entry name" value="ConA-like_dom_sf"/>
</dbReference>
<dbReference type="PROSITE" id="PS50181">
    <property type="entry name" value="FBOX"/>
    <property type="match status" value="1"/>
</dbReference>
<dbReference type="eggNOG" id="KOG1477">
    <property type="taxonomic scope" value="Eukaryota"/>
</dbReference>
<proteinExistence type="predicted"/>
<evidence type="ECO:0000259" key="1">
    <source>
        <dbReference type="PROSITE" id="PS50181"/>
    </source>
</evidence>
<feature type="domain" description="B30.2/SPRY" evidence="2">
    <location>
        <begin position="118"/>
        <end position="286"/>
    </location>
</feature>
<reference evidence="4" key="1">
    <citation type="journal article" date="2013" name="Nature">
        <title>Pan genome of the phytoplankton Emiliania underpins its global distribution.</title>
        <authorList>
            <person name="Read B.A."/>
            <person name="Kegel J."/>
            <person name="Klute M.J."/>
            <person name="Kuo A."/>
            <person name="Lefebvre S.C."/>
            <person name="Maumus F."/>
            <person name="Mayer C."/>
            <person name="Miller J."/>
            <person name="Monier A."/>
            <person name="Salamov A."/>
            <person name="Young J."/>
            <person name="Aguilar M."/>
            <person name="Claverie J.M."/>
            <person name="Frickenhaus S."/>
            <person name="Gonzalez K."/>
            <person name="Herman E.K."/>
            <person name="Lin Y.C."/>
            <person name="Napier J."/>
            <person name="Ogata H."/>
            <person name="Sarno A.F."/>
            <person name="Shmutz J."/>
            <person name="Schroeder D."/>
            <person name="de Vargas C."/>
            <person name="Verret F."/>
            <person name="von Dassow P."/>
            <person name="Valentin K."/>
            <person name="Van de Peer Y."/>
            <person name="Wheeler G."/>
            <person name="Dacks J.B."/>
            <person name="Delwiche C.F."/>
            <person name="Dyhrman S.T."/>
            <person name="Glockner G."/>
            <person name="John U."/>
            <person name="Richards T."/>
            <person name="Worden A.Z."/>
            <person name="Zhang X."/>
            <person name="Grigoriev I.V."/>
            <person name="Allen A.E."/>
            <person name="Bidle K."/>
            <person name="Borodovsky M."/>
            <person name="Bowler C."/>
            <person name="Brownlee C."/>
            <person name="Cock J.M."/>
            <person name="Elias M."/>
            <person name="Gladyshev V.N."/>
            <person name="Groth M."/>
            <person name="Guda C."/>
            <person name="Hadaegh A."/>
            <person name="Iglesias-Rodriguez M.D."/>
            <person name="Jenkins J."/>
            <person name="Jones B.M."/>
            <person name="Lawson T."/>
            <person name="Leese F."/>
            <person name="Lindquist E."/>
            <person name="Lobanov A."/>
            <person name="Lomsadze A."/>
            <person name="Malik S.B."/>
            <person name="Marsh M.E."/>
            <person name="Mackinder L."/>
            <person name="Mock T."/>
            <person name="Mueller-Roeber B."/>
            <person name="Pagarete A."/>
            <person name="Parker M."/>
            <person name="Probert I."/>
            <person name="Quesneville H."/>
            <person name="Raines C."/>
            <person name="Rensing S.A."/>
            <person name="Riano-Pachon D.M."/>
            <person name="Richier S."/>
            <person name="Rokitta S."/>
            <person name="Shiraiwa Y."/>
            <person name="Soanes D.M."/>
            <person name="van der Giezen M."/>
            <person name="Wahlund T.M."/>
            <person name="Williams B."/>
            <person name="Wilson W."/>
            <person name="Wolfe G."/>
            <person name="Wurch L.L."/>
        </authorList>
    </citation>
    <scope>NUCLEOTIDE SEQUENCE</scope>
</reference>
<dbReference type="RefSeq" id="XP_005766925.1">
    <property type="nucleotide sequence ID" value="XM_005766868.1"/>
</dbReference>
<dbReference type="InterPro" id="IPR043136">
    <property type="entry name" value="B30.2/SPRY_sf"/>
</dbReference>
<sequence>MESPMLHDMPEELLALILSHCPLSSLPCAAAACRRFAACAAPDQPVWRRHILRRLGAGEETERWPVSGGAGSRAHATPSWRDLLLAHHSEAAALSAVAALDTSDIASFLKFRAAQVANCWREELPPPAQLLKGASVQQLCISGGTVSFTGRLGRDRAVRAESPVPLSSKYVSLRAGGGGEAKIALSDVYYFEVSISDAPLPGDDAFTADRPPCVSIGLATEHFRLQDKQAGWTSDSLGWHGDDGVLYHRSGRGLQRFGPPFGAGDTIGCGVHLTSRRVFFTLNGSL</sequence>
<dbReference type="OMA" id="DITHADY"/>